<dbReference type="InterPro" id="IPR018490">
    <property type="entry name" value="cNMP-bd_dom_sf"/>
</dbReference>
<evidence type="ECO:0000313" key="6">
    <source>
        <dbReference type="Proteomes" id="UP000662888"/>
    </source>
</evidence>
<evidence type="ECO:0000313" key="5">
    <source>
        <dbReference type="EMBL" id="QPI47792.1"/>
    </source>
</evidence>
<dbReference type="PANTHER" id="PTHR24567:SF74">
    <property type="entry name" value="HTH-TYPE TRANSCRIPTIONAL REGULATOR ARCR"/>
    <property type="match status" value="1"/>
</dbReference>
<organism evidence="5 6">
    <name type="scientific">Massilia antarctica</name>
    <dbReference type="NCBI Taxonomy" id="2765360"/>
    <lineage>
        <taxon>Bacteria</taxon>
        <taxon>Pseudomonadati</taxon>
        <taxon>Pseudomonadota</taxon>
        <taxon>Betaproteobacteria</taxon>
        <taxon>Burkholderiales</taxon>
        <taxon>Oxalobacteraceae</taxon>
        <taxon>Telluria group</taxon>
        <taxon>Massilia</taxon>
    </lineage>
</organism>
<dbReference type="PROSITE" id="PS51063">
    <property type="entry name" value="HTH_CRP_2"/>
    <property type="match status" value="1"/>
</dbReference>
<dbReference type="InterPro" id="IPR014710">
    <property type="entry name" value="RmlC-like_jellyroll"/>
</dbReference>
<reference evidence="5 6" key="1">
    <citation type="submission" date="2020-11" db="EMBL/GenBank/DDBJ databases">
        <authorList>
            <person name="Sun Q."/>
        </authorList>
    </citation>
    <scope>NUCLEOTIDE SEQUENCE [LARGE SCALE GENOMIC DNA]</scope>
    <source>
        <strain evidence="5 6">P8398</strain>
    </source>
</reference>
<feature type="domain" description="HTH crp-type" evidence="4">
    <location>
        <begin position="176"/>
        <end position="242"/>
    </location>
</feature>
<dbReference type="InterPro" id="IPR036390">
    <property type="entry name" value="WH_DNA-bd_sf"/>
</dbReference>
<keyword evidence="6" id="KW-1185">Reference proteome</keyword>
<dbReference type="InterPro" id="IPR012318">
    <property type="entry name" value="HTH_CRP"/>
</dbReference>
<dbReference type="Gene3D" id="2.60.120.10">
    <property type="entry name" value="Jelly Rolls"/>
    <property type="match status" value="1"/>
</dbReference>
<evidence type="ECO:0000256" key="3">
    <source>
        <dbReference type="ARBA" id="ARBA00023163"/>
    </source>
</evidence>
<dbReference type="Gene3D" id="1.10.10.10">
    <property type="entry name" value="Winged helix-like DNA-binding domain superfamily/Winged helix DNA-binding domain"/>
    <property type="match status" value="1"/>
</dbReference>
<dbReference type="Proteomes" id="UP000662888">
    <property type="component" value="Chromosome"/>
</dbReference>
<dbReference type="RefSeq" id="WP_206087464.1">
    <property type="nucleotide sequence ID" value="NZ_CP065053.1"/>
</dbReference>
<dbReference type="Pfam" id="PF00027">
    <property type="entry name" value="cNMP_binding"/>
    <property type="match status" value="1"/>
</dbReference>
<dbReference type="EMBL" id="CP065053">
    <property type="protein sequence ID" value="QPI47792.1"/>
    <property type="molecule type" value="Genomic_DNA"/>
</dbReference>
<dbReference type="InterPro" id="IPR036388">
    <property type="entry name" value="WH-like_DNA-bd_sf"/>
</dbReference>
<keyword evidence="1" id="KW-0805">Transcription regulation</keyword>
<dbReference type="SMART" id="SM00100">
    <property type="entry name" value="cNMP"/>
    <property type="match status" value="1"/>
</dbReference>
<dbReference type="InterPro" id="IPR000595">
    <property type="entry name" value="cNMP-bd_dom"/>
</dbReference>
<dbReference type="SUPFAM" id="SSF46785">
    <property type="entry name" value="Winged helix' DNA-binding domain"/>
    <property type="match status" value="1"/>
</dbReference>
<dbReference type="Pfam" id="PF13545">
    <property type="entry name" value="HTH_Crp_2"/>
    <property type="match status" value="1"/>
</dbReference>
<dbReference type="PANTHER" id="PTHR24567">
    <property type="entry name" value="CRP FAMILY TRANSCRIPTIONAL REGULATORY PROTEIN"/>
    <property type="match status" value="1"/>
</dbReference>
<gene>
    <name evidence="5" type="ORF">IV454_19695</name>
</gene>
<keyword evidence="2" id="KW-0238">DNA-binding</keyword>
<sequence>MYRTHNIDSNSSATNAIRAITLGAAKPAAKPMISVAGAQQNELLRALSRTDLEALFPHLELVPMTAGKHLYDFGSKFDYAYFPTNAIVSLMYVMEDGATTEIGVVGREGVLGVAMYEAERATCSAVVQTAGYAYRLKSSVLRELVASGGAMAQLLMRYTFAMFAQLAQNVVGGRHCTIEQKLCRWLLDRLDRSLSAEIKVTQDTMATMLGVRRETITMTARKLQADGLIQYRRGTVAIVDRAGLENCAGTCYRAGKIGFEQMHATAWSNA</sequence>
<protein>
    <submittedName>
        <fullName evidence="5">Crp/Fnr family transcriptional regulator</fullName>
    </submittedName>
</protein>
<evidence type="ECO:0000256" key="1">
    <source>
        <dbReference type="ARBA" id="ARBA00023015"/>
    </source>
</evidence>
<name>A0AA49A6L9_9BURK</name>
<keyword evidence="3" id="KW-0804">Transcription</keyword>
<dbReference type="SUPFAM" id="SSF51206">
    <property type="entry name" value="cAMP-binding domain-like"/>
    <property type="match status" value="1"/>
</dbReference>
<dbReference type="InterPro" id="IPR050397">
    <property type="entry name" value="Env_Response_Regulators"/>
</dbReference>
<evidence type="ECO:0000256" key="2">
    <source>
        <dbReference type="ARBA" id="ARBA00023125"/>
    </source>
</evidence>
<accession>A0AA49A6L9</accession>
<evidence type="ECO:0000259" key="4">
    <source>
        <dbReference type="PROSITE" id="PS51063"/>
    </source>
</evidence>
<proteinExistence type="predicted"/>